<evidence type="ECO:0000256" key="1">
    <source>
        <dbReference type="ARBA" id="ARBA00004651"/>
    </source>
</evidence>
<keyword evidence="3 6" id="KW-0812">Transmembrane</keyword>
<feature type="transmembrane region" description="Helical" evidence="6">
    <location>
        <begin position="226"/>
        <end position="248"/>
    </location>
</feature>
<dbReference type="NCBIfam" id="TIGR00374">
    <property type="entry name" value="flippase-like domain"/>
    <property type="match status" value="1"/>
</dbReference>
<evidence type="ECO:0000313" key="8">
    <source>
        <dbReference type="Proteomes" id="UP000784286"/>
    </source>
</evidence>
<comment type="caution">
    <text evidence="7">The sequence shown here is derived from an EMBL/GenBank/DDBJ whole genome shotgun (WGS) entry which is preliminary data.</text>
</comment>
<dbReference type="PANTHER" id="PTHR39087:SF2">
    <property type="entry name" value="UPF0104 MEMBRANE PROTEIN MJ1595"/>
    <property type="match status" value="1"/>
</dbReference>
<dbReference type="AlphaFoldDB" id="A0A948TNK7"/>
<evidence type="ECO:0000256" key="4">
    <source>
        <dbReference type="ARBA" id="ARBA00022989"/>
    </source>
</evidence>
<organism evidence="7 8">
    <name type="scientific">Candidatus Phocaeicola excrementipullorum</name>
    <dbReference type="NCBI Taxonomy" id="2838731"/>
    <lineage>
        <taxon>Bacteria</taxon>
        <taxon>Pseudomonadati</taxon>
        <taxon>Bacteroidota</taxon>
        <taxon>Bacteroidia</taxon>
        <taxon>Bacteroidales</taxon>
        <taxon>Bacteroidaceae</taxon>
        <taxon>Phocaeicola</taxon>
    </lineage>
</organism>
<evidence type="ECO:0000256" key="2">
    <source>
        <dbReference type="ARBA" id="ARBA00022475"/>
    </source>
</evidence>
<feature type="transmembrane region" description="Helical" evidence="6">
    <location>
        <begin position="132"/>
        <end position="156"/>
    </location>
</feature>
<feature type="transmembrane region" description="Helical" evidence="6">
    <location>
        <begin position="254"/>
        <end position="272"/>
    </location>
</feature>
<evidence type="ECO:0000313" key="7">
    <source>
        <dbReference type="EMBL" id="MBU3856360.1"/>
    </source>
</evidence>
<name>A0A948TNK7_9BACT</name>
<feature type="transmembrane region" description="Helical" evidence="6">
    <location>
        <begin position="176"/>
        <end position="194"/>
    </location>
</feature>
<dbReference type="GO" id="GO:0005886">
    <property type="term" value="C:plasma membrane"/>
    <property type="evidence" value="ECO:0007669"/>
    <property type="project" value="UniProtKB-SubCell"/>
</dbReference>
<dbReference type="Proteomes" id="UP000784286">
    <property type="component" value="Unassembled WGS sequence"/>
</dbReference>
<dbReference type="Pfam" id="PF03706">
    <property type="entry name" value="LPG_synthase_TM"/>
    <property type="match status" value="1"/>
</dbReference>
<evidence type="ECO:0000256" key="3">
    <source>
        <dbReference type="ARBA" id="ARBA00022692"/>
    </source>
</evidence>
<keyword evidence="5 6" id="KW-0472">Membrane</keyword>
<accession>A0A948TNK7</accession>
<keyword evidence="4 6" id="KW-1133">Transmembrane helix</keyword>
<reference evidence="7" key="2">
    <citation type="submission" date="2021-04" db="EMBL/GenBank/DDBJ databases">
        <authorList>
            <person name="Gilroy R."/>
        </authorList>
    </citation>
    <scope>NUCLEOTIDE SEQUENCE</scope>
    <source>
        <strain evidence="7">8470</strain>
    </source>
</reference>
<sequence length="332" mass="37157">MERSGLKKTINKILQIAFPLVLGAAILLWTYHGFDFRQVWKVMNGGMNYWWMLFSLVFGVLGHVFRGWRWNLSLAPLNEYPKRSNSVYAIFISYAANLVLPRVGEVSRCGVLSKYDGVSFSKSLGTVVTERLIDTLCVLTITAVTLLLQSRVFAAFFDKTGTNAHFFTHLFTSTNFYITLVCIAAVGVLAFFLIKNLSVFARVRGFLGDIWTGCLSLRHVHNPALFILYTIGIWACYFFQFYVSIFCFDFSADLGWMAALVMFVVGSIAVAVPTPNGAGPWHFAVITMMMMYGVSKENAGIFALLVHGIQTFLLILLGIYGLVALPLTNKKH</sequence>
<feature type="transmembrane region" description="Helical" evidence="6">
    <location>
        <begin position="12"/>
        <end position="29"/>
    </location>
</feature>
<feature type="transmembrane region" description="Helical" evidence="6">
    <location>
        <begin position="301"/>
        <end position="327"/>
    </location>
</feature>
<evidence type="ECO:0000256" key="6">
    <source>
        <dbReference type="SAM" id="Phobius"/>
    </source>
</evidence>
<gene>
    <name evidence="7" type="ORF">H9928_07390</name>
</gene>
<reference evidence="7" key="1">
    <citation type="journal article" date="2021" name="PeerJ">
        <title>Extensive microbial diversity within the chicken gut microbiome revealed by metagenomics and culture.</title>
        <authorList>
            <person name="Gilroy R."/>
            <person name="Ravi A."/>
            <person name="Getino M."/>
            <person name="Pursley I."/>
            <person name="Horton D.L."/>
            <person name="Alikhan N.F."/>
            <person name="Baker D."/>
            <person name="Gharbi K."/>
            <person name="Hall N."/>
            <person name="Watson M."/>
            <person name="Adriaenssens E.M."/>
            <person name="Foster-Nyarko E."/>
            <person name="Jarju S."/>
            <person name="Secka A."/>
            <person name="Antonio M."/>
            <person name="Oren A."/>
            <person name="Chaudhuri R.R."/>
            <person name="La Ragione R."/>
            <person name="Hildebrand F."/>
            <person name="Pallen M.J."/>
        </authorList>
    </citation>
    <scope>NUCLEOTIDE SEQUENCE</scope>
    <source>
        <strain evidence="7">8470</strain>
    </source>
</reference>
<dbReference type="PANTHER" id="PTHR39087">
    <property type="entry name" value="UPF0104 MEMBRANE PROTEIN MJ1595"/>
    <property type="match status" value="1"/>
</dbReference>
<dbReference type="EMBL" id="JAHLFJ010000071">
    <property type="protein sequence ID" value="MBU3856360.1"/>
    <property type="molecule type" value="Genomic_DNA"/>
</dbReference>
<dbReference type="InterPro" id="IPR022791">
    <property type="entry name" value="L-PG_synthase/AglD"/>
</dbReference>
<protein>
    <submittedName>
        <fullName evidence="7">Flippase-like domain-containing protein</fullName>
    </submittedName>
</protein>
<feature type="transmembrane region" description="Helical" evidence="6">
    <location>
        <begin position="49"/>
        <end position="68"/>
    </location>
</feature>
<keyword evidence="2" id="KW-1003">Cell membrane</keyword>
<comment type="subcellular location">
    <subcellularLocation>
        <location evidence="1">Cell membrane</location>
        <topology evidence="1">Multi-pass membrane protein</topology>
    </subcellularLocation>
</comment>
<evidence type="ECO:0000256" key="5">
    <source>
        <dbReference type="ARBA" id="ARBA00023136"/>
    </source>
</evidence>
<proteinExistence type="predicted"/>